<dbReference type="RefSeq" id="WP_200132282.1">
    <property type="nucleotide sequence ID" value="NZ_JAEHOI010000007.1"/>
</dbReference>
<reference evidence="2" key="1">
    <citation type="submission" date="2020-12" db="EMBL/GenBank/DDBJ databases">
        <title>Leucobacter sp. CAS2, isolated from Chromium sludge.</title>
        <authorList>
            <person name="Xu Z."/>
        </authorList>
    </citation>
    <scope>NUCLEOTIDE SEQUENCE</scope>
    <source>
        <strain evidence="2">CSA2</strain>
    </source>
</reference>
<dbReference type="Proteomes" id="UP000618733">
    <property type="component" value="Unassembled WGS sequence"/>
</dbReference>
<feature type="signal peptide" evidence="1">
    <location>
        <begin position="1"/>
        <end position="27"/>
    </location>
</feature>
<protein>
    <recommendedName>
        <fullName evidence="4">Lipoprotein</fullName>
    </recommendedName>
</protein>
<name>A0A934QDY6_9MICO</name>
<keyword evidence="3" id="KW-1185">Reference proteome</keyword>
<evidence type="ECO:0000313" key="2">
    <source>
        <dbReference type="EMBL" id="MBK0422071.1"/>
    </source>
</evidence>
<evidence type="ECO:0008006" key="4">
    <source>
        <dbReference type="Google" id="ProtNLM"/>
    </source>
</evidence>
<proteinExistence type="predicted"/>
<sequence length="163" mass="16289">MRIRTRAALAAAALAACAGLAACAPLAAETAGSDTVPMQEGVSLEASGFGSWNTQRAGGVSLVTPGQPLPKSTTPSHLKGTLDTNPSGCVSVAKSDGTKVLLLAPFGSTLSTSGTVSIRGKAFANGDPIEVQGSEAPVNEITLPEACHNPSQAFFADKVLPTG</sequence>
<gene>
    <name evidence="2" type="ORF">JD292_08285</name>
</gene>
<keyword evidence="1" id="KW-0732">Signal</keyword>
<dbReference type="PROSITE" id="PS51257">
    <property type="entry name" value="PROKAR_LIPOPROTEIN"/>
    <property type="match status" value="1"/>
</dbReference>
<comment type="caution">
    <text evidence="2">The sequence shown here is derived from an EMBL/GenBank/DDBJ whole genome shotgun (WGS) entry which is preliminary data.</text>
</comment>
<evidence type="ECO:0000313" key="3">
    <source>
        <dbReference type="Proteomes" id="UP000618733"/>
    </source>
</evidence>
<accession>A0A934QDY6</accession>
<dbReference type="AlphaFoldDB" id="A0A934QDY6"/>
<dbReference type="EMBL" id="JAEHOI010000007">
    <property type="protein sequence ID" value="MBK0422071.1"/>
    <property type="molecule type" value="Genomic_DNA"/>
</dbReference>
<feature type="chain" id="PRO_5039632179" description="Lipoprotein" evidence="1">
    <location>
        <begin position="28"/>
        <end position="163"/>
    </location>
</feature>
<evidence type="ECO:0000256" key="1">
    <source>
        <dbReference type="SAM" id="SignalP"/>
    </source>
</evidence>
<organism evidence="2 3">
    <name type="scientific">Leucobacter edaphi</name>
    <dbReference type="NCBI Taxonomy" id="2796472"/>
    <lineage>
        <taxon>Bacteria</taxon>
        <taxon>Bacillati</taxon>
        <taxon>Actinomycetota</taxon>
        <taxon>Actinomycetes</taxon>
        <taxon>Micrococcales</taxon>
        <taxon>Microbacteriaceae</taxon>
        <taxon>Leucobacter</taxon>
    </lineage>
</organism>